<organism evidence="3 4">
    <name type="scientific">Paracraurococcus ruber</name>
    <dbReference type="NCBI Taxonomy" id="77675"/>
    <lineage>
        <taxon>Bacteria</taxon>
        <taxon>Pseudomonadati</taxon>
        <taxon>Pseudomonadota</taxon>
        <taxon>Alphaproteobacteria</taxon>
        <taxon>Acetobacterales</taxon>
        <taxon>Roseomonadaceae</taxon>
        <taxon>Paracraurococcus</taxon>
    </lineage>
</organism>
<gene>
    <name evidence="3" type="ORF">CKO45_19050</name>
</gene>
<evidence type="ECO:0000313" key="4">
    <source>
        <dbReference type="Proteomes" id="UP000697995"/>
    </source>
</evidence>
<evidence type="ECO:0000313" key="3">
    <source>
        <dbReference type="EMBL" id="MBK1660329.1"/>
    </source>
</evidence>
<evidence type="ECO:0000256" key="1">
    <source>
        <dbReference type="ARBA" id="ARBA00022614"/>
    </source>
</evidence>
<comment type="caution">
    <text evidence="3">The sequence shown here is derived from an EMBL/GenBank/DDBJ whole genome shotgun (WGS) entry which is preliminary data.</text>
</comment>
<reference evidence="3 4" key="1">
    <citation type="journal article" date="2020" name="Microorganisms">
        <title>Osmotic Adaptation and Compatible Solute Biosynthesis of Phototrophic Bacteria as Revealed from Genome Analyses.</title>
        <authorList>
            <person name="Imhoff J.F."/>
            <person name="Rahn T."/>
            <person name="Kunzel S."/>
            <person name="Keller A."/>
            <person name="Neulinger S.C."/>
        </authorList>
    </citation>
    <scope>NUCLEOTIDE SEQUENCE [LARGE SCALE GENOMIC DNA]</scope>
    <source>
        <strain evidence="3 4">DSM 15382</strain>
    </source>
</reference>
<dbReference type="InterPro" id="IPR032675">
    <property type="entry name" value="LRR_dom_sf"/>
</dbReference>
<dbReference type="InterPro" id="IPR001611">
    <property type="entry name" value="Leu-rich_rpt"/>
</dbReference>
<evidence type="ECO:0000256" key="2">
    <source>
        <dbReference type="ARBA" id="ARBA00022737"/>
    </source>
</evidence>
<dbReference type="Gene3D" id="3.80.10.10">
    <property type="entry name" value="Ribonuclease Inhibitor"/>
    <property type="match status" value="1"/>
</dbReference>
<dbReference type="PANTHER" id="PTHR46652:SF3">
    <property type="entry name" value="LEUCINE-RICH REPEAT-CONTAINING PROTEIN 9"/>
    <property type="match status" value="1"/>
</dbReference>
<dbReference type="Pfam" id="PF12799">
    <property type="entry name" value="LRR_4"/>
    <property type="match status" value="3"/>
</dbReference>
<keyword evidence="4" id="KW-1185">Reference proteome</keyword>
<evidence type="ECO:0008006" key="5">
    <source>
        <dbReference type="Google" id="ProtNLM"/>
    </source>
</evidence>
<dbReference type="InterPro" id="IPR025875">
    <property type="entry name" value="Leu-rich_rpt_4"/>
</dbReference>
<dbReference type="Proteomes" id="UP000697995">
    <property type="component" value="Unassembled WGS sequence"/>
</dbReference>
<name>A0ABS1D0J4_9PROT</name>
<proteinExistence type="predicted"/>
<accession>A0ABS1D0J4</accession>
<dbReference type="SMART" id="SM00369">
    <property type="entry name" value="LRR_TYP"/>
    <property type="match status" value="4"/>
</dbReference>
<dbReference type="EMBL" id="NRSG01000167">
    <property type="protein sequence ID" value="MBK1660329.1"/>
    <property type="molecule type" value="Genomic_DNA"/>
</dbReference>
<dbReference type="InterPro" id="IPR050836">
    <property type="entry name" value="SDS22/Internalin_LRR"/>
</dbReference>
<dbReference type="InterPro" id="IPR003591">
    <property type="entry name" value="Leu-rich_rpt_typical-subtyp"/>
</dbReference>
<protein>
    <recommendedName>
        <fullName evidence="5">Leucine-rich repeat domain-containing protein</fullName>
    </recommendedName>
</protein>
<dbReference type="PANTHER" id="PTHR46652">
    <property type="entry name" value="LEUCINE-RICH REPEAT AND IQ DOMAIN-CONTAINING PROTEIN 1-RELATED"/>
    <property type="match status" value="1"/>
</dbReference>
<keyword evidence="1" id="KW-0433">Leucine-rich repeat</keyword>
<dbReference type="PROSITE" id="PS51450">
    <property type="entry name" value="LRR"/>
    <property type="match status" value="2"/>
</dbReference>
<keyword evidence="2" id="KW-0677">Repeat</keyword>
<dbReference type="SUPFAM" id="SSF52058">
    <property type="entry name" value="L domain-like"/>
    <property type="match status" value="1"/>
</dbReference>
<sequence>MARNPAPDPRRAEFAALFDGHLRAGTRPDPDHREPWSNAAFARAMPGRGTTTGVSDRSVANWRRGHALPAEIEPILRLLFGPLRADGGEARIALRAAWERPRMGEAAARIAAEPPEPDAVTWVEDGDRLAIAPGAETDAAASADPAVARRHRGVVERLQDLVEAIGQRLDNQRAWKGLARAARRALAAAEVPTAELPDVLVDLYDNIVSMGGFVTLDDALAADPAALDPALDPDIRRALADCLAVAAPWLRSFPSALQWDSGRRDFLARPELFEPVRATLPLARQVLEAARAEGAISAEDAARAALPLDTADLPGMQGEKAGYRGLANARALVTRAAAVTAAFLSGAVASDYATRSALVQHLGGALARAEEAAGALLAEAPADLRAAIRHVFAANRARREGDLPEVPGTTLPVQPRPAEPPPDLQEIVEGMILAGARPPEAWVPFIEVLDFDHSKLDDLAPLAGLASLRTLWIGRTQVSDLAPLAGLASLQTLWLDNTQVSDLAPLAGLASLKDLRLSSTQVSDLAPLADLANLRDLRLDNTQVSDLAPLAGLASLQTLWLDNTQVSDLAPLAGLASLQTLTLGNTQVSDLAPLAKLASLQTLRLDNTQVSDLAPLAGRRGLTIHWRGREIDAATLRP</sequence>
<dbReference type="RefSeq" id="WP_200305957.1">
    <property type="nucleotide sequence ID" value="NZ_NRSG01000167.1"/>
</dbReference>